<proteinExistence type="predicted"/>
<dbReference type="InterPro" id="IPR024078">
    <property type="entry name" value="LmbE-like_dom_sf"/>
</dbReference>
<name>A0A967ECK0_9PROT</name>
<evidence type="ECO:0000313" key="2">
    <source>
        <dbReference type="Proteomes" id="UP000597459"/>
    </source>
</evidence>
<reference evidence="1" key="1">
    <citation type="submission" date="2019-11" db="EMBL/GenBank/DDBJ databases">
        <title>Description of new Acetobacter species.</title>
        <authorList>
            <person name="Cleenwerck I."/>
            <person name="Sombolestani A.S."/>
        </authorList>
    </citation>
    <scope>NUCLEOTIDE SEQUENCE</scope>
    <source>
        <strain evidence="1">LMG 1626</strain>
    </source>
</reference>
<sequence length="242" mass="26633">MKAGEAQVLFRSLPFRSLDEIAPGNALILAPHADDESLGCGGLIAHLCAAGRPPLVVIATDGVGSHPNSQAWPPSRLRAQREQEAREATTALGLPSDHLVFLGLPDTAAPHEGEDFRRVIRQLAQFVHIYRCGTVFVPWRHDPHCDHEAVWKMGVALSGESAVSLFSYPVWGWMIPPHLELGDEKIQGVRLDISAFAAHKKRAIRLHASQYGGLIDDDPEAFRLPEQLLEIFDAPYEVFLCS</sequence>
<gene>
    <name evidence="1" type="ORF">GOB87_12290</name>
</gene>
<protein>
    <submittedName>
        <fullName evidence="1">PIG-L family deacetylase</fullName>
    </submittedName>
</protein>
<dbReference type="Proteomes" id="UP000597459">
    <property type="component" value="Unassembled WGS sequence"/>
</dbReference>
<dbReference type="Gene3D" id="3.40.50.10320">
    <property type="entry name" value="LmbE-like"/>
    <property type="match status" value="1"/>
</dbReference>
<comment type="caution">
    <text evidence="1">The sequence shown here is derived from an EMBL/GenBank/DDBJ whole genome shotgun (WGS) entry which is preliminary data.</text>
</comment>
<dbReference type="GO" id="GO:0016811">
    <property type="term" value="F:hydrolase activity, acting on carbon-nitrogen (but not peptide) bonds, in linear amides"/>
    <property type="evidence" value="ECO:0007669"/>
    <property type="project" value="TreeGrafter"/>
</dbReference>
<dbReference type="PANTHER" id="PTHR12993:SF29">
    <property type="entry name" value="BLR3841 PROTEIN"/>
    <property type="match status" value="1"/>
</dbReference>
<dbReference type="SUPFAM" id="SSF102588">
    <property type="entry name" value="LmbE-like"/>
    <property type="match status" value="1"/>
</dbReference>
<dbReference type="EMBL" id="WOTH01000030">
    <property type="protein sequence ID" value="NHO54713.1"/>
    <property type="molecule type" value="Genomic_DNA"/>
</dbReference>
<keyword evidence="2" id="KW-1185">Reference proteome</keyword>
<dbReference type="PANTHER" id="PTHR12993">
    <property type="entry name" value="N-ACETYLGLUCOSAMINYL-PHOSPHATIDYLINOSITOL DE-N-ACETYLASE-RELATED"/>
    <property type="match status" value="1"/>
</dbReference>
<dbReference type="Pfam" id="PF02585">
    <property type="entry name" value="PIG-L"/>
    <property type="match status" value="1"/>
</dbReference>
<evidence type="ECO:0000313" key="1">
    <source>
        <dbReference type="EMBL" id="NHO54713.1"/>
    </source>
</evidence>
<dbReference type="AlphaFoldDB" id="A0A967ECK0"/>
<dbReference type="InterPro" id="IPR003737">
    <property type="entry name" value="GlcNAc_PI_deacetylase-related"/>
</dbReference>
<accession>A0A967ECK0</accession>
<organism evidence="1 2">
    <name type="scientific">Acetobacter estunensis</name>
    <dbReference type="NCBI Taxonomy" id="104097"/>
    <lineage>
        <taxon>Bacteria</taxon>
        <taxon>Pseudomonadati</taxon>
        <taxon>Pseudomonadota</taxon>
        <taxon>Alphaproteobacteria</taxon>
        <taxon>Acetobacterales</taxon>
        <taxon>Acetobacteraceae</taxon>
        <taxon>Acetobacter</taxon>
    </lineage>
</organism>